<gene>
    <name evidence="2" type="ORF">NGRA_2612</name>
</gene>
<evidence type="ECO:0000256" key="1">
    <source>
        <dbReference type="SAM" id="Phobius"/>
    </source>
</evidence>
<evidence type="ECO:0000313" key="3">
    <source>
        <dbReference type="Proteomes" id="UP000740883"/>
    </source>
</evidence>
<dbReference type="AlphaFoldDB" id="A0A9P6GWR0"/>
<comment type="caution">
    <text evidence="2">The sequence shown here is derived from an EMBL/GenBank/DDBJ whole genome shotgun (WGS) entry which is preliminary data.</text>
</comment>
<reference evidence="2 3" key="1">
    <citation type="journal article" date="2020" name="Genome Biol. Evol.">
        <title>Comparative genomics of strictly vertically transmitted, feminizing microsporidia endosymbionts of amphipod crustaceans.</title>
        <authorList>
            <person name="Cormier A."/>
            <person name="Chebbi M.A."/>
            <person name="Giraud I."/>
            <person name="Wattier R."/>
            <person name="Teixeira M."/>
            <person name="Gilbert C."/>
            <person name="Rigaud T."/>
            <person name="Cordaux R."/>
        </authorList>
    </citation>
    <scope>NUCLEOTIDE SEQUENCE [LARGE SCALE GENOMIC DNA]</scope>
    <source>
        <strain evidence="2 3">Ou3-Ou53</strain>
    </source>
</reference>
<keyword evidence="1" id="KW-0472">Membrane</keyword>
<accession>A0A9P6GWR0</accession>
<dbReference type="EMBL" id="SBJO01000325">
    <property type="protein sequence ID" value="KAF9761487.1"/>
    <property type="molecule type" value="Genomic_DNA"/>
</dbReference>
<sequence>MSGKSTIQKQNNGNLFYEQNESIFIYKQKLDRLCRIKYITEAEITIYTKAYAKMVNFCMRFLEIIKECKDINLDIEFYQNLLIVNDVELQKKLFNTDLFKPVVDFLYKMVEINEKFLDYQFTLPKNSHIHEQYYLISFLKVYNTFLSNTESYLVPPFMLRLTQKKAWYSFLYEGAKPHYILPEDTYSLIFSLYGRLIQSTSKMFLPLSSCKGEINSLIKTIDKNTKKIMNKARTINSIREAKDQESNSLRGGSYLAKEAETYEGCKYPYYIPEYYDHLKDNEYRSVKNLNFNSEHFKGPYLYCNNPPSGVSHRDGQLSLSLGYGNIDKINEKHFPSHDTSKAKIENASIILIVFVLVLVWLLKLFILRK</sequence>
<organism evidence="2 3">
    <name type="scientific">Nosema granulosis</name>
    <dbReference type="NCBI Taxonomy" id="83296"/>
    <lineage>
        <taxon>Eukaryota</taxon>
        <taxon>Fungi</taxon>
        <taxon>Fungi incertae sedis</taxon>
        <taxon>Microsporidia</taxon>
        <taxon>Nosematidae</taxon>
        <taxon>Nosema</taxon>
    </lineage>
</organism>
<evidence type="ECO:0000313" key="2">
    <source>
        <dbReference type="EMBL" id="KAF9761487.1"/>
    </source>
</evidence>
<keyword evidence="1" id="KW-0812">Transmembrane</keyword>
<proteinExistence type="predicted"/>
<protein>
    <submittedName>
        <fullName evidence="2">Uncharacterized protein</fullName>
    </submittedName>
</protein>
<keyword evidence="1" id="KW-1133">Transmembrane helix</keyword>
<name>A0A9P6GWR0_9MICR</name>
<feature type="transmembrane region" description="Helical" evidence="1">
    <location>
        <begin position="347"/>
        <end position="366"/>
    </location>
</feature>
<keyword evidence="3" id="KW-1185">Reference proteome</keyword>
<dbReference type="Proteomes" id="UP000740883">
    <property type="component" value="Unassembled WGS sequence"/>
</dbReference>